<dbReference type="Proteomes" id="UP000295807">
    <property type="component" value="Unassembled WGS sequence"/>
</dbReference>
<evidence type="ECO:0000313" key="11">
    <source>
        <dbReference type="EMBL" id="TCS84941.1"/>
    </source>
</evidence>
<name>A0A4R3KLI3_9SPHI</name>
<dbReference type="OrthoDB" id="1420916at2"/>
<organism evidence="11 12">
    <name type="scientific">Anseongella ginsenosidimutans</name>
    <dbReference type="NCBI Taxonomy" id="496056"/>
    <lineage>
        <taxon>Bacteria</taxon>
        <taxon>Pseudomonadati</taxon>
        <taxon>Bacteroidota</taxon>
        <taxon>Sphingobacteriia</taxon>
        <taxon>Sphingobacteriales</taxon>
        <taxon>Sphingobacteriaceae</taxon>
        <taxon>Anseongella</taxon>
    </lineage>
</organism>
<evidence type="ECO:0000256" key="1">
    <source>
        <dbReference type="ARBA" id="ARBA00004167"/>
    </source>
</evidence>
<evidence type="ECO:0000256" key="9">
    <source>
        <dbReference type="SAM" id="Phobius"/>
    </source>
</evidence>
<dbReference type="GO" id="GO:0005886">
    <property type="term" value="C:plasma membrane"/>
    <property type="evidence" value="ECO:0007669"/>
    <property type="project" value="UniProtKB-SubCell"/>
</dbReference>
<gene>
    <name evidence="11" type="ORF">EDD80_11633</name>
</gene>
<keyword evidence="6 9" id="KW-0472">Membrane</keyword>
<evidence type="ECO:0000313" key="12">
    <source>
        <dbReference type="Proteomes" id="UP000295807"/>
    </source>
</evidence>
<reference evidence="11 12" key="1">
    <citation type="submission" date="2019-03" db="EMBL/GenBank/DDBJ databases">
        <title>Genomic Encyclopedia of Type Strains, Phase IV (KMG-IV): sequencing the most valuable type-strain genomes for metagenomic binning, comparative biology and taxonomic classification.</title>
        <authorList>
            <person name="Goeker M."/>
        </authorList>
    </citation>
    <scope>NUCLEOTIDE SEQUENCE [LARGE SCALE GENOMIC DNA]</scope>
    <source>
        <strain evidence="11 12">DSM 21100</strain>
    </source>
</reference>
<dbReference type="PANTHER" id="PTHR37461:SF1">
    <property type="entry name" value="ANTI-SIGMA-K FACTOR RSKA"/>
    <property type="match status" value="1"/>
</dbReference>
<dbReference type="EMBL" id="SMAD01000016">
    <property type="protein sequence ID" value="TCS84941.1"/>
    <property type="molecule type" value="Genomic_DNA"/>
</dbReference>
<proteinExistence type="predicted"/>
<keyword evidence="12" id="KW-1185">Reference proteome</keyword>
<feature type="transmembrane region" description="Helical" evidence="9">
    <location>
        <begin position="107"/>
        <end position="127"/>
    </location>
</feature>
<evidence type="ECO:0000256" key="3">
    <source>
        <dbReference type="ARBA" id="ARBA00022475"/>
    </source>
</evidence>
<evidence type="ECO:0000259" key="10">
    <source>
        <dbReference type="Pfam" id="PF10099"/>
    </source>
</evidence>
<evidence type="ECO:0000256" key="6">
    <source>
        <dbReference type="ARBA" id="ARBA00023136"/>
    </source>
</evidence>
<evidence type="ECO:0000256" key="4">
    <source>
        <dbReference type="ARBA" id="ARBA00022692"/>
    </source>
</evidence>
<feature type="domain" description="Anti-sigma K factor RskA C-terminal" evidence="10">
    <location>
        <begin position="110"/>
        <end position="263"/>
    </location>
</feature>
<accession>A0A4R3KLI3</accession>
<dbReference type="PANTHER" id="PTHR37461">
    <property type="entry name" value="ANTI-SIGMA-K FACTOR RSKA"/>
    <property type="match status" value="1"/>
</dbReference>
<evidence type="ECO:0000256" key="2">
    <source>
        <dbReference type="ARBA" id="ARBA00004236"/>
    </source>
</evidence>
<comment type="subcellular location">
    <subcellularLocation>
        <location evidence="2">Cell membrane</location>
    </subcellularLocation>
    <subcellularLocation>
        <location evidence="1">Membrane</location>
        <topology evidence="1">Single-pass membrane protein</topology>
    </subcellularLocation>
</comment>
<protein>
    <recommendedName>
        <fullName evidence="8">Regulator of SigK</fullName>
    </recommendedName>
    <alternativeName>
        <fullName evidence="7">Sigma-K anti-sigma factor RskA</fullName>
    </alternativeName>
</protein>
<dbReference type="GO" id="GO:0016989">
    <property type="term" value="F:sigma factor antagonist activity"/>
    <property type="evidence" value="ECO:0007669"/>
    <property type="project" value="TreeGrafter"/>
</dbReference>
<dbReference type="InterPro" id="IPR051474">
    <property type="entry name" value="Anti-sigma-K/W_factor"/>
</dbReference>
<keyword evidence="5 9" id="KW-1133">Transmembrane helix</keyword>
<dbReference type="Gene3D" id="1.10.10.1320">
    <property type="entry name" value="Anti-sigma factor, zinc-finger domain"/>
    <property type="match status" value="1"/>
</dbReference>
<dbReference type="InterPro" id="IPR018764">
    <property type="entry name" value="RskA_C"/>
</dbReference>
<dbReference type="AlphaFoldDB" id="A0A4R3KLI3"/>
<evidence type="ECO:0000256" key="8">
    <source>
        <dbReference type="ARBA" id="ARBA00030803"/>
    </source>
</evidence>
<sequence>MDIRDYISSGILELYACNALPDQERKEVEAMIAQYPELAAELREIEHALEGMAERTAATPSAGARSAFLNAIEEDIEAAIPDKVRPDKATIVTGEINGNRKLTIYKWLLAACIALLLVSSFLATTYYNRWKNSDARVLSLQQQQNLLASENKVLSSNYESALARLRNPSTKIITLAGTESHPDSKAMVYWDQSSGELVLDPLSLPEHDEDHQYQLWAIQGGKPVDAGVFDISGDTTLLTLKTIPEAEAFAITLEPRGGSEAPTLDQMVVIGKI</sequence>
<evidence type="ECO:0000256" key="5">
    <source>
        <dbReference type="ARBA" id="ARBA00022989"/>
    </source>
</evidence>
<keyword evidence="3" id="KW-1003">Cell membrane</keyword>
<dbReference type="Pfam" id="PF10099">
    <property type="entry name" value="RskA_C"/>
    <property type="match status" value="1"/>
</dbReference>
<keyword evidence="4 9" id="KW-0812">Transmembrane</keyword>
<dbReference type="RefSeq" id="WP_132130545.1">
    <property type="nucleotide sequence ID" value="NZ_CP042432.1"/>
</dbReference>
<dbReference type="InterPro" id="IPR041916">
    <property type="entry name" value="Anti_sigma_zinc_sf"/>
</dbReference>
<dbReference type="GO" id="GO:0006417">
    <property type="term" value="P:regulation of translation"/>
    <property type="evidence" value="ECO:0007669"/>
    <property type="project" value="TreeGrafter"/>
</dbReference>
<evidence type="ECO:0000256" key="7">
    <source>
        <dbReference type="ARBA" id="ARBA00029829"/>
    </source>
</evidence>
<comment type="caution">
    <text evidence="11">The sequence shown here is derived from an EMBL/GenBank/DDBJ whole genome shotgun (WGS) entry which is preliminary data.</text>
</comment>